<feature type="region of interest" description="Disordered" evidence="1">
    <location>
        <begin position="49"/>
        <end position="71"/>
    </location>
</feature>
<dbReference type="EMBL" id="CP022196">
    <property type="protein sequence ID" value="ATG48941.1"/>
    <property type="molecule type" value="Genomic_DNA"/>
</dbReference>
<evidence type="ECO:0000313" key="3">
    <source>
        <dbReference type="EMBL" id="ATG48941.1"/>
    </source>
</evidence>
<name>A0A291GFI1_9RHOB</name>
<dbReference type="KEGG" id="ceh:CEW89_15995"/>
<keyword evidence="2" id="KW-0472">Membrane</keyword>
<dbReference type="Proteomes" id="UP000217935">
    <property type="component" value="Chromosome"/>
</dbReference>
<dbReference type="OrthoDB" id="7860549at2"/>
<dbReference type="AlphaFoldDB" id="A0A291GFI1"/>
<keyword evidence="2" id="KW-0812">Transmembrane</keyword>
<evidence type="ECO:0000313" key="4">
    <source>
        <dbReference type="Proteomes" id="UP000217935"/>
    </source>
</evidence>
<evidence type="ECO:0000256" key="1">
    <source>
        <dbReference type="SAM" id="MobiDB-lite"/>
    </source>
</evidence>
<organism evidence="3 4">
    <name type="scientific">Celeribacter ethanolicus</name>
    <dbReference type="NCBI Taxonomy" id="1758178"/>
    <lineage>
        <taxon>Bacteria</taxon>
        <taxon>Pseudomonadati</taxon>
        <taxon>Pseudomonadota</taxon>
        <taxon>Alphaproteobacteria</taxon>
        <taxon>Rhodobacterales</taxon>
        <taxon>Roseobacteraceae</taxon>
        <taxon>Celeribacter</taxon>
    </lineage>
</organism>
<gene>
    <name evidence="3" type="ORF">CEW89_15995</name>
</gene>
<accession>A0A291GFI1</accession>
<keyword evidence="2" id="KW-1133">Transmembrane helix</keyword>
<feature type="transmembrane region" description="Helical" evidence="2">
    <location>
        <begin position="20"/>
        <end position="43"/>
    </location>
</feature>
<evidence type="ECO:0000256" key="2">
    <source>
        <dbReference type="SAM" id="Phobius"/>
    </source>
</evidence>
<dbReference type="RefSeq" id="WP_096806569.1">
    <property type="nucleotide sequence ID" value="NZ_CP022196.1"/>
</dbReference>
<keyword evidence="4" id="KW-1185">Reference proteome</keyword>
<dbReference type="STRING" id="1758178.GCA_001550095_02364"/>
<reference evidence="3 4" key="1">
    <citation type="submission" date="2017-06" db="EMBL/GenBank/DDBJ databases">
        <title>Celeribacter sp. TSPH2 complete genome sequence.</title>
        <authorList>
            <person name="Woo J.-H."/>
            <person name="Kim H.-S."/>
        </authorList>
    </citation>
    <scope>NUCLEOTIDE SEQUENCE [LARGE SCALE GENOMIC DNA]</scope>
    <source>
        <strain evidence="3 4">TSPH2</strain>
    </source>
</reference>
<sequence length="90" mass="9899">MDIVMQVKALFGQVPIGFDASAQVTLMAVGLGLMILAVALLIWQRRGRAEHNAPSRSPLAETVSRSVPGERHMVTRQKGDAFLRRLDRMG</sequence>
<protein>
    <submittedName>
        <fullName evidence="3">Uncharacterized protein</fullName>
    </submittedName>
</protein>
<proteinExistence type="predicted"/>